<dbReference type="InterPro" id="IPR012340">
    <property type="entry name" value="NA-bd_OB-fold"/>
</dbReference>
<dbReference type="PRINTS" id="PR01042">
    <property type="entry name" value="TRNASYNTHASP"/>
</dbReference>
<feature type="region of interest" description="Aspartate" evidence="9">
    <location>
        <begin position="193"/>
        <end position="196"/>
    </location>
</feature>
<gene>
    <name evidence="11" type="primary">aspC_2</name>
    <name evidence="9" type="synonym">aspS</name>
    <name evidence="11" type="ORF">bsdcttw_29040</name>
</gene>
<protein>
    <recommendedName>
        <fullName evidence="9">Aspartate--tRNA ligase</fullName>
        <ecNumber evidence="9">6.1.1.12</ecNumber>
    </recommendedName>
    <alternativeName>
        <fullName evidence="9">Aspartyl-tRNA synthetase</fullName>
        <shortName evidence="9">AspRS</shortName>
    </alternativeName>
</protein>
<dbReference type="PANTHER" id="PTHR43450:SF1">
    <property type="entry name" value="ASPARTATE--TRNA LIGASE, CYTOPLASMIC"/>
    <property type="match status" value="1"/>
</dbReference>
<feature type="binding site" evidence="9">
    <location>
        <position position="361"/>
    </location>
    <ligand>
        <name>ATP</name>
        <dbReference type="ChEBI" id="CHEBI:30616"/>
    </ligand>
</feature>
<evidence type="ECO:0000313" key="12">
    <source>
        <dbReference type="Proteomes" id="UP000515703"/>
    </source>
</evidence>
<comment type="subcellular location">
    <subcellularLocation>
        <location evidence="1 9">Cytoplasm</location>
    </subcellularLocation>
</comment>
<feature type="binding site" evidence="9">
    <location>
        <position position="171"/>
    </location>
    <ligand>
        <name>L-aspartate</name>
        <dbReference type="ChEBI" id="CHEBI:29991"/>
    </ligand>
</feature>
<evidence type="ECO:0000256" key="7">
    <source>
        <dbReference type="ARBA" id="ARBA00022917"/>
    </source>
</evidence>
<feature type="domain" description="Aminoacyl-transfer RNA synthetases class-II family profile" evidence="10">
    <location>
        <begin position="138"/>
        <end position="438"/>
    </location>
</feature>
<keyword evidence="8 9" id="KW-0030">Aminoacyl-tRNA synthetase</keyword>
<evidence type="ECO:0000256" key="4">
    <source>
        <dbReference type="ARBA" id="ARBA00022598"/>
    </source>
</evidence>
<sequence length="438" mass="50418">MNNIVGKTIEVIEEKELREKLGSIAEFTGAVYKIRKMSGFSFVIIRTARNLIQCVLDTSKCSYEELCENACVRIKGMVRKEERARAGFEIDILEVEILSQPAAESPVVINNKEVKASLETKLDYRPVTLRNHKERAVFKIQEGFINGAREFLRNQKFTEIHTPKIVFAGVEGGANMFSLEYFGKEAYLAQSPQAFKQMMVGVYDRVFEVGAVYRAEKHDTARHLNEYMGLDLEMGYINSFYDIMETETAMLQYSMAYLKDNYKEELELLSVSLPVVEEIPAISFQEAKEWIQKEFNREIADFYDFEPEEERLLCQLVKEKTGSEFIFVTHYPTAKRPFYAMEEENNKEVTKSFDLLFRGIEVTTGGQRIHDYHAQVEKMVARGMNPEAFESYLMLHKYGIAPHGGLGMGVERFTMSLLGKNNVREAALFPRDMNRLVP</sequence>
<dbReference type="Gene3D" id="2.40.50.140">
    <property type="entry name" value="Nucleic acid-binding proteins"/>
    <property type="match status" value="1"/>
</dbReference>
<dbReference type="InterPro" id="IPR006195">
    <property type="entry name" value="aa-tRNA-synth_II"/>
</dbReference>
<feature type="binding site" evidence="9">
    <location>
        <begin position="409"/>
        <end position="412"/>
    </location>
    <ligand>
        <name>ATP</name>
        <dbReference type="ChEBI" id="CHEBI:30616"/>
    </ligand>
</feature>
<dbReference type="GO" id="GO:0004815">
    <property type="term" value="F:aspartate-tRNA ligase activity"/>
    <property type="evidence" value="ECO:0007669"/>
    <property type="project" value="UniProtKB-UniRule"/>
</dbReference>
<keyword evidence="12" id="KW-1185">Reference proteome</keyword>
<dbReference type="RefSeq" id="WP_185255591.1">
    <property type="nucleotide sequence ID" value="NZ_AP023368.1"/>
</dbReference>
<name>A0A7I8DN63_9FIRM</name>
<dbReference type="SUPFAM" id="SSF55681">
    <property type="entry name" value="Class II aaRS and biotin synthetases"/>
    <property type="match status" value="1"/>
</dbReference>
<feature type="binding site" evidence="9">
    <location>
        <position position="368"/>
    </location>
    <ligand>
        <name>L-aspartate</name>
        <dbReference type="ChEBI" id="CHEBI:29991"/>
    </ligand>
</feature>
<evidence type="ECO:0000256" key="6">
    <source>
        <dbReference type="ARBA" id="ARBA00022840"/>
    </source>
</evidence>
<dbReference type="FunFam" id="3.30.930.10:FF:000038">
    <property type="entry name" value="Aspartate--tRNA ligase"/>
    <property type="match status" value="1"/>
</dbReference>
<dbReference type="GO" id="GO:0006422">
    <property type="term" value="P:aspartyl-tRNA aminoacylation"/>
    <property type="evidence" value="ECO:0007669"/>
    <property type="project" value="UniProtKB-UniRule"/>
</dbReference>
<dbReference type="EC" id="6.1.1.12" evidence="9"/>
<dbReference type="InterPro" id="IPR045864">
    <property type="entry name" value="aa-tRNA-synth_II/BPL/LPL"/>
</dbReference>
<dbReference type="Proteomes" id="UP000515703">
    <property type="component" value="Chromosome"/>
</dbReference>
<keyword evidence="5 9" id="KW-0547">Nucleotide-binding</keyword>
<feature type="binding site" evidence="9">
    <location>
        <begin position="214"/>
        <end position="216"/>
    </location>
    <ligand>
        <name>ATP</name>
        <dbReference type="ChEBI" id="CHEBI:30616"/>
    </ligand>
</feature>
<comment type="similarity">
    <text evidence="2 9">Belongs to the class-II aminoacyl-tRNA synthetase family. Type 2 subfamily.</text>
</comment>
<dbReference type="HAMAP" id="MF_02075">
    <property type="entry name" value="Asp_tRNA_synth_type2"/>
    <property type="match status" value="1"/>
</dbReference>
<dbReference type="Pfam" id="PF00152">
    <property type="entry name" value="tRNA-synt_2"/>
    <property type="match status" value="1"/>
</dbReference>
<comment type="caution">
    <text evidence="9">Lacks conserved residue(s) required for the propagation of feature annotation.</text>
</comment>
<dbReference type="AlphaFoldDB" id="A0A7I8DN63"/>
<accession>A0A7I8DN63</accession>
<dbReference type="GO" id="GO:0005524">
    <property type="term" value="F:ATP binding"/>
    <property type="evidence" value="ECO:0007669"/>
    <property type="project" value="UniProtKB-UniRule"/>
</dbReference>
<organism evidence="11 12">
    <name type="scientific">Anaerocolumna chitinilytica</name>
    <dbReference type="NCBI Taxonomy" id="1727145"/>
    <lineage>
        <taxon>Bacteria</taxon>
        <taxon>Bacillati</taxon>
        <taxon>Bacillota</taxon>
        <taxon>Clostridia</taxon>
        <taxon>Lachnospirales</taxon>
        <taxon>Lachnospiraceae</taxon>
        <taxon>Anaerocolumna</taxon>
    </lineage>
</organism>
<dbReference type="InterPro" id="IPR004364">
    <property type="entry name" value="Aa-tRNA-synt_II"/>
</dbReference>
<dbReference type="InterPro" id="IPR002312">
    <property type="entry name" value="Asp/Asn-tRNA-synth_IIb"/>
</dbReference>
<dbReference type="Gene3D" id="3.30.930.10">
    <property type="entry name" value="Bira Bifunctional Protein, Domain 2"/>
    <property type="match status" value="1"/>
</dbReference>
<dbReference type="InterPro" id="IPR004523">
    <property type="entry name" value="Asp-tRNA_synthase_2"/>
</dbReference>
<evidence type="ECO:0000256" key="1">
    <source>
        <dbReference type="ARBA" id="ARBA00004496"/>
    </source>
</evidence>
<dbReference type="GO" id="GO:0003723">
    <property type="term" value="F:RNA binding"/>
    <property type="evidence" value="ECO:0007669"/>
    <property type="project" value="TreeGrafter"/>
</dbReference>
<dbReference type="GO" id="GO:0140096">
    <property type="term" value="F:catalytic activity, acting on a protein"/>
    <property type="evidence" value="ECO:0007669"/>
    <property type="project" value="UniProtKB-ARBA"/>
</dbReference>
<dbReference type="GO" id="GO:0005829">
    <property type="term" value="C:cytosol"/>
    <property type="evidence" value="ECO:0007669"/>
    <property type="project" value="TreeGrafter"/>
</dbReference>
<dbReference type="GO" id="GO:0017101">
    <property type="term" value="C:aminoacyl-tRNA synthetase multienzyme complex"/>
    <property type="evidence" value="ECO:0007669"/>
    <property type="project" value="TreeGrafter"/>
</dbReference>
<dbReference type="NCBIfam" id="NF003483">
    <property type="entry name" value="PRK05159.1"/>
    <property type="match status" value="1"/>
</dbReference>
<keyword evidence="3 9" id="KW-0963">Cytoplasm</keyword>
<evidence type="ECO:0000256" key="5">
    <source>
        <dbReference type="ARBA" id="ARBA00022741"/>
    </source>
</evidence>
<comment type="subunit">
    <text evidence="9">Homodimer.</text>
</comment>
<dbReference type="SUPFAM" id="SSF50249">
    <property type="entry name" value="Nucleic acid-binding proteins"/>
    <property type="match status" value="1"/>
</dbReference>
<evidence type="ECO:0000256" key="3">
    <source>
        <dbReference type="ARBA" id="ARBA00022490"/>
    </source>
</evidence>
<feature type="binding site" evidence="9">
    <location>
        <begin position="222"/>
        <end position="224"/>
    </location>
    <ligand>
        <name>ATP</name>
        <dbReference type="ChEBI" id="CHEBI:30616"/>
    </ligand>
</feature>
<evidence type="ECO:0000313" key="11">
    <source>
        <dbReference type="EMBL" id="BCJ99863.1"/>
    </source>
</evidence>
<feature type="binding site" evidence="9">
    <location>
        <position position="364"/>
    </location>
    <ligand>
        <name>L-aspartate</name>
        <dbReference type="ChEBI" id="CHEBI:29991"/>
    </ligand>
</feature>
<dbReference type="EMBL" id="AP023368">
    <property type="protein sequence ID" value="BCJ99863.1"/>
    <property type="molecule type" value="Genomic_DNA"/>
</dbReference>
<evidence type="ECO:0000256" key="2">
    <source>
        <dbReference type="ARBA" id="ARBA00005312"/>
    </source>
</evidence>
<feature type="binding site" evidence="9">
    <location>
        <position position="214"/>
    </location>
    <ligand>
        <name>L-aspartate</name>
        <dbReference type="ChEBI" id="CHEBI:29991"/>
    </ligand>
</feature>
<keyword evidence="6 9" id="KW-0067">ATP-binding</keyword>
<comment type="catalytic activity">
    <reaction evidence="9">
        <text>tRNA(Asp) + L-aspartate + ATP = L-aspartyl-tRNA(Asp) + AMP + diphosphate</text>
        <dbReference type="Rhea" id="RHEA:19649"/>
        <dbReference type="Rhea" id="RHEA-COMP:9660"/>
        <dbReference type="Rhea" id="RHEA-COMP:9678"/>
        <dbReference type="ChEBI" id="CHEBI:29991"/>
        <dbReference type="ChEBI" id="CHEBI:30616"/>
        <dbReference type="ChEBI" id="CHEBI:33019"/>
        <dbReference type="ChEBI" id="CHEBI:78442"/>
        <dbReference type="ChEBI" id="CHEBI:78516"/>
        <dbReference type="ChEBI" id="CHEBI:456215"/>
        <dbReference type="EC" id="6.1.1.12"/>
    </reaction>
</comment>
<reference evidence="11 12" key="1">
    <citation type="submission" date="2020-08" db="EMBL/GenBank/DDBJ databases">
        <title>Draft genome sequencing of an Anaerocolumna strain isolated from anoxic soil subjected to BSD treatment.</title>
        <authorList>
            <person name="Uek A."/>
            <person name="Tonouchi A."/>
        </authorList>
    </citation>
    <scope>NUCLEOTIDE SEQUENCE [LARGE SCALE GENOMIC DNA]</scope>
    <source>
        <strain evidence="11 12">CTTW</strain>
    </source>
</reference>
<evidence type="ECO:0000259" key="10">
    <source>
        <dbReference type="PROSITE" id="PS50862"/>
    </source>
</evidence>
<evidence type="ECO:0000256" key="8">
    <source>
        <dbReference type="ARBA" id="ARBA00023146"/>
    </source>
</evidence>
<evidence type="ECO:0000256" key="9">
    <source>
        <dbReference type="HAMAP-Rule" id="MF_02075"/>
    </source>
</evidence>
<proteinExistence type="inferred from homology"/>
<dbReference type="KEGG" id="acht:bsdcttw_29040"/>
<dbReference type="PROSITE" id="PS50862">
    <property type="entry name" value="AA_TRNA_LIGASE_II"/>
    <property type="match status" value="1"/>
</dbReference>
<keyword evidence="4 9" id="KW-0436">Ligase</keyword>
<comment type="function">
    <text evidence="9">Catalyzes the attachment of L-aspartate to tRNA(Asp) in a two-step reaction: L-aspartate is first activated by ATP to form Asp-AMP and then transferred to the acceptor end of tRNA(Asp).</text>
</comment>
<dbReference type="NCBIfam" id="TIGR00458">
    <property type="entry name" value="aspS_nondisc"/>
    <property type="match status" value="1"/>
</dbReference>
<reference evidence="11 12" key="2">
    <citation type="submission" date="2020-08" db="EMBL/GenBank/DDBJ databases">
        <authorList>
            <person name="Ueki A."/>
            <person name="Tonouchi A."/>
        </authorList>
    </citation>
    <scope>NUCLEOTIDE SEQUENCE [LARGE SCALE GENOMIC DNA]</scope>
    <source>
        <strain evidence="11 12">CTTW</strain>
    </source>
</reference>
<keyword evidence="7 9" id="KW-0648">Protein biosynthesis</keyword>
<dbReference type="PANTHER" id="PTHR43450">
    <property type="entry name" value="ASPARTYL-TRNA SYNTHETASE"/>
    <property type="match status" value="1"/>
</dbReference>
<dbReference type="GO" id="GO:0016740">
    <property type="term" value="F:transferase activity"/>
    <property type="evidence" value="ECO:0007669"/>
    <property type="project" value="UniProtKB-ARBA"/>
</dbReference>